<feature type="compositionally biased region" description="Basic and acidic residues" evidence="1">
    <location>
        <begin position="355"/>
        <end position="369"/>
    </location>
</feature>
<name>A0A816T3X9_9BILA</name>
<evidence type="ECO:0000313" key="2">
    <source>
        <dbReference type="EMBL" id="CAF2096265.1"/>
    </source>
</evidence>
<protein>
    <submittedName>
        <fullName evidence="2">Uncharacterized protein</fullName>
    </submittedName>
</protein>
<feature type="compositionally biased region" description="Polar residues" evidence="1">
    <location>
        <begin position="329"/>
        <end position="345"/>
    </location>
</feature>
<reference evidence="2" key="1">
    <citation type="submission" date="2021-02" db="EMBL/GenBank/DDBJ databases">
        <authorList>
            <person name="Nowell W R."/>
        </authorList>
    </citation>
    <scope>NUCLEOTIDE SEQUENCE</scope>
</reference>
<feature type="region of interest" description="Disordered" evidence="1">
    <location>
        <begin position="264"/>
        <end position="369"/>
    </location>
</feature>
<feature type="compositionally biased region" description="Polar residues" evidence="1">
    <location>
        <begin position="283"/>
        <end position="306"/>
    </location>
</feature>
<sequence length="369" mass="41436">MCTFNNGNTTHSPASNEDNDNNIHHLYQGSIGKCIRKTSNGFQHSPPSCNDNILGKTKICILTDSSQEDVDEECNHLNPMTNQRIDNLTFNRLDARDSPTESDLLDMGMTHVHSDSLIQRFMAQRNAPSNDRITHPSDTFIGFLVNLLRALIMCCFDNIRYGIQDSQPHSLVLPIRIITFREAIIIYDENNAMNIDATLPNSTIEDENMHSTIDLTWHDTTITRESIGEEEIGESTNEAEENDDYSDVGDDQEEMMEYNHTINREHRDNLPNENNAEGEASPPTKNSNVNKIPSHSTSHMPSAVLTSRSSSMNESSEQVEEIVPALATPTDNDTHVLSTDTNESELNAGIRKHDRPFDGNTKRGEERPV</sequence>
<organism evidence="2 3">
    <name type="scientific">Rotaria magnacalcarata</name>
    <dbReference type="NCBI Taxonomy" id="392030"/>
    <lineage>
        <taxon>Eukaryota</taxon>
        <taxon>Metazoa</taxon>
        <taxon>Spiralia</taxon>
        <taxon>Gnathifera</taxon>
        <taxon>Rotifera</taxon>
        <taxon>Eurotatoria</taxon>
        <taxon>Bdelloidea</taxon>
        <taxon>Philodinida</taxon>
        <taxon>Philodinidae</taxon>
        <taxon>Rotaria</taxon>
    </lineage>
</organism>
<evidence type="ECO:0000256" key="1">
    <source>
        <dbReference type="SAM" id="MobiDB-lite"/>
    </source>
</evidence>
<comment type="caution">
    <text evidence="2">The sequence shown here is derived from an EMBL/GenBank/DDBJ whole genome shotgun (WGS) entry which is preliminary data.</text>
</comment>
<feature type="region of interest" description="Disordered" evidence="1">
    <location>
        <begin position="1"/>
        <end position="23"/>
    </location>
</feature>
<dbReference type="AlphaFoldDB" id="A0A816T3X9"/>
<evidence type="ECO:0000313" key="3">
    <source>
        <dbReference type="Proteomes" id="UP000663887"/>
    </source>
</evidence>
<gene>
    <name evidence="2" type="ORF">XDN619_LOCUS17757</name>
</gene>
<accession>A0A816T3X9</accession>
<dbReference type="EMBL" id="CAJNRG010007586">
    <property type="protein sequence ID" value="CAF2096265.1"/>
    <property type="molecule type" value="Genomic_DNA"/>
</dbReference>
<feature type="compositionally biased region" description="Polar residues" evidence="1">
    <location>
        <begin position="1"/>
        <end position="16"/>
    </location>
</feature>
<feature type="compositionally biased region" description="Low complexity" evidence="1">
    <location>
        <begin position="307"/>
        <end position="316"/>
    </location>
</feature>
<dbReference type="Proteomes" id="UP000663887">
    <property type="component" value="Unassembled WGS sequence"/>
</dbReference>
<feature type="region of interest" description="Disordered" evidence="1">
    <location>
        <begin position="228"/>
        <end position="249"/>
    </location>
</feature>
<proteinExistence type="predicted"/>